<proteinExistence type="predicted"/>
<keyword evidence="1" id="KW-1133">Transmembrane helix</keyword>
<organism evidence="2 3">
    <name type="scientific">Pontiella agarivorans</name>
    <dbReference type="NCBI Taxonomy" id="3038953"/>
    <lineage>
        <taxon>Bacteria</taxon>
        <taxon>Pseudomonadati</taxon>
        <taxon>Kiritimatiellota</taxon>
        <taxon>Kiritimatiellia</taxon>
        <taxon>Kiritimatiellales</taxon>
        <taxon>Pontiellaceae</taxon>
        <taxon>Pontiella</taxon>
    </lineage>
</organism>
<evidence type="ECO:0000256" key="1">
    <source>
        <dbReference type="SAM" id="Phobius"/>
    </source>
</evidence>
<keyword evidence="3" id="KW-1185">Reference proteome</keyword>
<sequence length="463" mass="51088">MELLCHEKKRGAVLPAVLLVMILISVIGLGLMRLAYTDSTETARLRNRYQAFWLAEAGLREFAAVVAVPENYTQLEFVGPAPGLVGPDVMRRTFPGFGGYSIDVSADPQNPVSSLKRYTVISTGTALDGETVRIELQAETATFGMFSYSSHSEQNINFDTDDVIGQDMDDLDQNGMLQTDDQLHITGSPDFWAAVRSASGTVDYNDGRLGQYIDPAVFHNGLDLGVDKLDFSQQNFDQIKEQVPVSDRLPGDYAVTFVDNLYVLENKATGSVSTNYISSLGTANEERVIYVTGDVEVKGNVGTSVSVAAEGSVYIVDDLVYTSSIPYGHHTEWPSSYAPDDDEVLGLFSNKRVQISEGWNIGDVDIHATILVTEYEGGTELGEWEETYSGFGAEWDGSGQYDYNSSYGRIYLYGSLSNYRRSAVGLVGGKGYIKYYFYDPRLRRNPAPGTPLTGYEFSEWRML</sequence>
<evidence type="ECO:0000313" key="2">
    <source>
        <dbReference type="EMBL" id="MDZ8119286.1"/>
    </source>
</evidence>
<keyword evidence="1" id="KW-0812">Transmembrane</keyword>
<gene>
    <name evidence="2" type="ORF">P9H32_11690</name>
</gene>
<name>A0ABU5MYK2_9BACT</name>
<dbReference type="Proteomes" id="UP001290861">
    <property type="component" value="Unassembled WGS sequence"/>
</dbReference>
<dbReference type="EMBL" id="JARVCO010000010">
    <property type="protein sequence ID" value="MDZ8119286.1"/>
    <property type="molecule type" value="Genomic_DNA"/>
</dbReference>
<comment type="caution">
    <text evidence="2">The sequence shown here is derived from an EMBL/GenBank/DDBJ whole genome shotgun (WGS) entry which is preliminary data.</text>
</comment>
<protein>
    <recommendedName>
        <fullName evidence="4">Type 4 fimbrial biogenesis protein PilX N-terminal domain-containing protein</fullName>
    </recommendedName>
</protein>
<accession>A0ABU5MYK2</accession>
<evidence type="ECO:0008006" key="4">
    <source>
        <dbReference type="Google" id="ProtNLM"/>
    </source>
</evidence>
<reference evidence="2 3" key="1">
    <citation type="journal article" date="2024" name="Appl. Environ. Microbiol.">
        <title>Pontiella agarivorans sp. nov., a novel marine anaerobic bacterium capable of degrading macroalgal polysaccharides and fixing nitrogen.</title>
        <authorList>
            <person name="Liu N."/>
            <person name="Kivenson V."/>
            <person name="Peng X."/>
            <person name="Cui Z."/>
            <person name="Lankiewicz T.S."/>
            <person name="Gosselin K.M."/>
            <person name="English C.J."/>
            <person name="Blair E.M."/>
            <person name="O'Malley M.A."/>
            <person name="Valentine D.L."/>
        </authorList>
    </citation>
    <scope>NUCLEOTIDE SEQUENCE [LARGE SCALE GENOMIC DNA]</scope>
    <source>
        <strain evidence="2 3">NLcol2</strain>
    </source>
</reference>
<feature type="transmembrane region" description="Helical" evidence="1">
    <location>
        <begin position="12"/>
        <end position="36"/>
    </location>
</feature>
<evidence type="ECO:0000313" key="3">
    <source>
        <dbReference type="Proteomes" id="UP001290861"/>
    </source>
</evidence>
<keyword evidence="1" id="KW-0472">Membrane</keyword>